<dbReference type="PANTHER" id="PTHR15160">
    <property type="entry name" value="VON HIPPEL-LINDAU PROTEIN"/>
    <property type="match status" value="1"/>
</dbReference>
<feature type="domain" description="BFN" evidence="2">
    <location>
        <begin position="10"/>
        <end position="141"/>
    </location>
</feature>
<evidence type="ECO:0000259" key="1">
    <source>
        <dbReference type="PROSITE" id="PS50151"/>
    </source>
</evidence>
<dbReference type="GO" id="GO:0004518">
    <property type="term" value="F:nuclease activity"/>
    <property type="evidence" value="ECO:0007669"/>
    <property type="project" value="InterPro"/>
</dbReference>
<dbReference type="InterPro" id="IPR036104">
    <property type="entry name" value="BFN_sf"/>
</dbReference>
<organism evidence="3">
    <name type="scientific">marine sediment metagenome</name>
    <dbReference type="NCBI Taxonomy" id="412755"/>
    <lineage>
        <taxon>unclassified sequences</taxon>
        <taxon>metagenomes</taxon>
        <taxon>ecological metagenomes</taxon>
    </lineage>
</organism>
<proteinExistence type="predicted"/>
<dbReference type="InterPro" id="IPR036876">
    <property type="entry name" value="UVR_dom_sf"/>
</dbReference>
<dbReference type="PROSITE" id="PS51658">
    <property type="entry name" value="BFN"/>
    <property type="match status" value="1"/>
</dbReference>
<dbReference type="SUPFAM" id="SSF46600">
    <property type="entry name" value="C-terminal UvrC-binding domain of UvrB"/>
    <property type="match status" value="1"/>
</dbReference>
<comment type="caution">
    <text evidence="3">The sequence shown here is derived from an EMBL/GenBank/DDBJ whole genome shotgun (WGS) entry which is preliminary data.</text>
</comment>
<dbReference type="Gene3D" id="4.10.860.10">
    <property type="entry name" value="UVR domain"/>
    <property type="match status" value="1"/>
</dbReference>
<evidence type="ECO:0008006" key="4">
    <source>
        <dbReference type="Google" id="ProtNLM"/>
    </source>
</evidence>
<dbReference type="AlphaFoldDB" id="X0TFA6"/>
<feature type="domain" description="UVR" evidence="1">
    <location>
        <begin position="149"/>
        <end position="184"/>
    </location>
</feature>
<reference evidence="3" key="1">
    <citation type="journal article" date="2014" name="Front. Microbiol.">
        <title>High frequency of phylogenetically diverse reductive dehalogenase-homologous genes in deep subseafloor sedimentary metagenomes.</title>
        <authorList>
            <person name="Kawai M."/>
            <person name="Futagami T."/>
            <person name="Toyoda A."/>
            <person name="Takaki Y."/>
            <person name="Nishi S."/>
            <person name="Hori S."/>
            <person name="Arai W."/>
            <person name="Tsubouchi T."/>
            <person name="Morono Y."/>
            <person name="Uchiyama I."/>
            <person name="Ito T."/>
            <person name="Fujiyama A."/>
            <person name="Inagaki F."/>
            <person name="Takami H."/>
        </authorList>
    </citation>
    <scope>NUCLEOTIDE SEQUENCE</scope>
    <source>
        <strain evidence="3">Expedition CK06-06</strain>
    </source>
</reference>
<dbReference type="PROSITE" id="PS50151">
    <property type="entry name" value="UVR"/>
    <property type="match status" value="1"/>
</dbReference>
<dbReference type="InterPro" id="IPR003729">
    <property type="entry name" value="Bi_nuclease_dom"/>
</dbReference>
<dbReference type="SUPFAM" id="SSF103256">
    <property type="entry name" value="Hypothetical protein TM0160"/>
    <property type="match status" value="1"/>
</dbReference>
<protein>
    <recommendedName>
        <fullName evidence="4">BFN domain-containing protein</fullName>
    </recommendedName>
</protein>
<sequence length="184" mass="20889">MQNKKEGQKMIRVKISGVAIDPITKGFVVILKDETEKRWLPIWVGHYEAKMISLALEKVKPVRPLPHDLIKNILDTLGVVVTRVVICNIKDNTYFASVKLKINQTEKEIDARPSDAIALALRASAPIYVTEEVLNKASTEKVTLENEKEIKLTELQQKMQEAVEVENYEEAAKLRDQINGLKKK</sequence>
<dbReference type="Pfam" id="PF02577">
    <property type="entry name" value="BFN_dom"/>
    <property type="match status" value="1"/>
</dbReference>
<dbReference type="EMBL" id="BARS01000273">
    <property type="protein sequence ID" value="GAF74750.1"/>
    <property type="molecule type" value="Genomic_DNA"/>
</dbReference>
<dbReference type="InterPro" id="IPR001943">
    <property type="entry name" value="UVR_dom"/>
</dbReference>
<dbReference type="Pfam" id="PF02151">
    <property type="entry name" value="UVR"/>
    <property type="match status" value="1"/>
</dbReference>
<dbReference type="Gene3D" id="3.10.690.10">
    <property type="entry name" value="Bifunctional nuclease domain"/>
    <property type="match status" value="1"/>
</dbReference>
<name>X0TFA6_9ZZZZ</name>
<gene>
    <name evidence="3" type="ORF">S01H1_00725</name>
</gene>
<accession>X0TFA6</accession>
<evidence type="ECO:0000313" key="3">
    <source>
        <dbReference type="EMBL" id="GAF74750.1"/>
    </source>
</evidence>
<dbReference type="PANTHER" id="PTHR15160:SF1">
    <property type="entry name" value="VON HIPPEL-LINDAU DISEASE TUMOR SUPPRESSOR"/>
    <property type="match status" value="1"/>
</dbReference>
<evidence type="ECO:0000259" key="2">
    <source>
        <dbReference type="PROSITE" id="PS51658"/>
    </source>
</evidence>